<dbReference type="InterPro" id="IPR005134">
    <property type="entry name" value="UPF0114"/>
</dbReference>
<dbReference type="GO" id="GO:0005886">
    <property type="term" value="C:plasma membrane"/>
    <property type="evidence" value="ECO:0007669"/>
    <property type="project" value="UniProtKB-SubCell"/>
</dbReference>
<gene>
    <name evidence="8" type="ORF">BECKTC1821D_GA0114238_101910</name>
</gene>
<evidence type="ECO:0000256" key="2">
    <source>
        <dbReference type="ARBA" id="ARBA00005774"/>
    </source>
</evidence>
<evidence type="ECO:0000313" key="8">
    <source>
        <dbReference type="EMBL" id="VFK43906.1"/>
    </source>
</evidence>
<dbReference type="EMBL" id="CAADFS010000019">
    <property type="protein sequence ID" value="VFK43906.1"/>
    <property type="molecule type" value="Genomic_DNA"/>
</dbReference>
<dbReference type="PANTHER" id="PTHR38596:SF1">
    <property type="entry name" value="UPF0114 PROTEIN YQHA"/>
    <property type="match status" value="1"/>
</dbReference>
<dbReference type="InterPro" id="IPR020761">
    <property type="entry name" value="UPF0114_bac"/>
</dbReference>
<accession>A0A450YQX9</accession>
<evidence type="ECO:0000256" key="1">
    <source>
        <dbReference type="ARBA" id="ARBA00004651"/>
    </source>
</evidence>
<name>A0A450YQX9_9GAMM</name>
<keyword evidence="3" id="KW-1003">Cell membrane</keyword>
<keyword evidence="6 7" id="KW-0472">Membrane</keyword>
<dbReference type="AlphaFoldDB" id="A0A450YQX9"/>
<organism evidence="8">
    <name type="scientific">Candidatus Kentrum sp. TC</name>
    <dbReference type="NCBI Taxonomy" id="2126339"/>
    <lineage>
        <taxon>Bacteria</taxon>
        <taxon>Pseudomonadati</taxon>
        <taxon>Pseudomonadota</taxon>
        <taxon>Gammaproteobacteria</taxon>
        <taxon>Candidatus Kentrum</taxon>
    </lineage>
</organism>
<evidence type="ECO:0000256" key="5">
    <source>
        <dbReference type="ARBA" id="ARBA00022989"/>
    </source>
</evidence>
<feature type="transmembrane region" description="Helical" evidence="7">
    <location>
        <begin position="92"/>
        <end position="110"/>
    </location>
</feature>
<dbReference type="Pfam" id="PF03350">
    <property type="entry name" value="UPF0114"/>
    <property type="match status" value="1"/>
</dbReference>
<reference evidence="8" key="1">
    <citation type="submission" date="2019-02" db="EMBL/GenBank/DDBJ databases">
        <authorList>
            <person name="Gruber-Vodicka R. H."/>
            <person name="Seah K. B. B."/>
        </authorList>
    </citation>
    <scope>NUCLEOTIDE SEQUENCE</scope>
    <source>
        <strain evidence="8">BECK_BZ123</strain>
    </source>
</reference>
<evidence type="ECO:0000256" key="3">
    <source>
        <dbReference type="ARBA" id="ARBA00022475"/>
    </source>
</evidence>
<proteinExistence type="inferred from homology"/>
<sequence>MYDSDLNSEQWFLIERYFQPTDNRGTAPTHEKHTIVNAILYISKTGAQWWLGKLDAASLKPKIAASIVAISSIHLLRAFMKVEQIPSDKLVWYLVIHMTFVAVAAAKGFMGKMVSHH</sequence>
<evidence type="ECO:0000256" key="4">
    <source>
        <dbReference type="ARBA" id="ARBA00022692"/>
    </source>
</evidence>
<comment type="similarity">
    <text evidence="2">Belongs to the UPF0114 family.</text>
</comment>
<keyword evidence="4 7" id="KW-0812">Transmembrane</keyword>
<protein>
    <submittedName>
        <fullName evidence="8">TIGR00645 family protein</fullName>
    </submittedName>
</protein>
<evidence type="ECO:0000256" key="6">
    <source>
        <dbReference type="ARBA" id="ARBA00023136"/>
    </source>
</evidence>
<comment type="subcellular location">
    <subcellularLocation>
        <location evidence="1">Cell membrane</location>
        <topology evidence="1">Multi-pass membrane protein</topology>
    </subcellularLocation>
</comment>
<evidence type="ECO:0000256" key="7">
    <source>
        <dbReference type="SAM" id="Phobius"/>
    </source>
</evidence>
<keyword evidence="5 7" id="KW-1133">Transmembrane helix</keyword>
<dbReference type="PANTHER" id="PTHR38596">
    <property type="entry name" value="UPF0114 PROTEIN YQHA"/>
    <property type="match status" value="1"/>
</dbReference>